<organism evidence="2 4">
    <name type="scientific">Dipteronia dyeriana</name>
    <dbReference type="NCBI Taxonomy" id="168575"/>
    <lineage>
        <taxon>Eukaryota</taxon>
        <taxon>Viridiplantae</taxon>
        <taxon>Streptophyta</taxon>
        <taxon>Embryophyta</taxon>
        <taxon>Tracheophyta</taxon>
        <taxon>Spermatophyta</taxon>
        <taxon>Magnoliopsida</taxon>
        <taxon>eudicotyledons</taxon>
        <taxon>Gunneridae</taxon>
        <taxon>Pentapetalae</taxon>
        <taxon>rosids</taxon>
        <taxon>malvids</taxon>
        <taxon>Sapindales</taxon>
        <taxon>Sapindaceae</taxon>
        <taxon>Hippocastanoideae</taxon>
        <taxon>Acereae</taxon>
        <taxon>Dipteronia</taxon>
    </lineage>
</organism>
<dbReference type="AlphaFoldDB" id="A0AAD9THQ6"/>
<sequence>MQTPMFTKNNQAAAASAASVSTPTMSASSSSATVSTHQGNNITKGTPFGRTMRQSFTIKLGTQVMGNTSSTNLWKTLENMYEAHSNSKMNTVRTSIQTTRKGSSLMDEYLK</sequence>
<evidence type="ECO:0000256" key="1">
    <source>
        <dbReference type="SAM" id="MobiDB-lite"/>
    </source>
</evidence>
<gene>
    <name evidence="2" type="ORF">Ddye_031131</name>
    <name evidence="3" type="ORF">Ddye_031135</name>
</gene>
<comment type="caution">
    <text evidence="2">The sequence shown here is derived from an EMBL/GenBank/DDBJ whole genome shotgun (WGS) entry which is preliminary data.</text>
</comment>
<feature type="compositionally biased region" description="Low complexity" evidence="1">
    <location>
        <begin position="12"/>
        <end position="36"/>
    </location>
</feature>
<reference evidence="2" key="1">
    <citation type="journal article" date="2023" name="Plant J.">
        <title>Genome sequences and population genomics provide insights into the demographic history, inbreeding, and mutation load of two 'living fossil' tree species of Dipteronia.</title>
        <authorList>
            <person name="Feng Y."/>
            <person name="Comes H.P."/>
            <person name="Chen J."/>
            <person name="Zhu S."/>
            <person name="Lu R."/>
            <person name="Zhang X."/>
            <person name="Li P."/>
            <person name="Qiu J."/>
            <person name="Olsen K.M."/>
            <person name="Qiu Y."/>
        </authorList>
    </citation>
    <scope>NUCLEOTIDE SEQUENCE</scope>
    <source>
        <strain evidence="2">KIB01</strain>
    </source>
</reference>
<evidence type="ECO:0000313" key="4">
    <source>
        <dbReference type="Proteomes" id="UP001280121"/>
    </source>
</evidence>
<feature type="compositionally biased region" description="Polar residues" evidence="1">
    <location>
        <begin position="92"/>
        <end position="102"/>
    </location>
</feature>
<feature type="compositionally biased region" description="Polar residues" evidence="1">
    <location>
        <begin position="1"/>
        <end position="11"/>
    </location>
</feature>
<dbReference type="EMBL" id="JANJYI010000009">
    <property type="protein sequence ID" value="KAK2636339.1"/>
    <property type="molecule type" value="Genomic_DNA"/>
</dbReference>
<protein>
    <submittedName>
        <fullName evidence="2">Uncharacterized protein</fullName>
    </submittedName>
</protein>
<name>A0AAD9THQ6_9ROSI</name>
<feature type="region of interest" description="Disordered" evidence="1">
    <location>
        <begin position="92"/>
        <end position="111"/>
    </location>
</feature>
<feature type="region of interest" description="Disordered" evidence="1">
    <location>
        <begin position="1"/>
        <end position="50"/>
    </location>
</feature>
<evidence type="ECO:0000313" key="2">
    <source>
        <dbReference type="EMBL" id="KAK2636339.1"/>
    </source>
</evidence>
<accession>A0AAD9THQ6</accession>
<keyword evidence="4" id="KW-1185">Reference proteome</keyword>
<proteinExistence type="predicted"/>
<dbReference type="Proteomes" id="UP001280121">
    <property type="component" value="Unassembled WGS sequence"/>
</dbReference>
<dbReference type="EMBL" id="JANJYI010000009">
    <property type="protein sequence ID" value="KAK2636343.1"/>
    <property type="molecule type" value="Genomic_DNA"/>
</dbReference>
<evidence type="ECO:0000313" key="3">
    <source>
        <dbReference type="EMBL" id="KAK2636343.1"/>
    </source>
</evidence>